<protein>
    <submittedName>
        <fullName evidence="2">Uncharacterized protein</fullName>
    </submittedName>
</protein>
<proteinExistence type="predicted"/>
<feature type="compositionally biased region" description="Basic and acidic residues" evidence="1">
    <location>
        <begin position="46"/>
        <end position="65"/>
    </location>
</feature>
<evidence type="ECO:0000313" key="2">
    <source>
        <dbReference type="EMBL" id="CDS04022.1"/>
    </source>
</evidence>
<organism evidence="2">
    <name type="scientific">Lichtheimia ramosa</name>
    <dbReference type="NCBI Taxonomy" id="688394"/>
    <lineage>
        <taxon>Eukaryota</taxon>
        <taxon>Fungi</taxon>
        <taxon>Fungi incertae sedis</taxon>
        <taxon>Mucoromycota</taxon>
        <taxon>Mucoromycotina</taxon>
        <taxon>Mucoromycetes</taxon>
        <taxon>Mucorales</taxon>
        <taxon>Lichtheimiaceae</taxon>
        <taxon>Lichtheimia</taxon>
    </lineage>
</organism>
<gene>
    <name evidence="2" type="ORF">LRAMOSA06977</name>
</gene>
<feature type="compositionally biased region" description="Basic and acidic residues" evidence="1">
    <location>
        <begin position="109"/>
        <end position="124"/>
    </location>
</feature>
<accession>A0A077W9J6</accession>
<dbReference type="OrthoDB" id="2275628at2759"/>
<name>A0A077W9J6_9FUNG</name>
<feature type="compositionally biased region" description="Basic residues" evidence="1">
    <location>
        <begin position="8"/>
        <end position="33"/>
    </location>
</feature>
<feature type="region of interest" description="Disordered" evidence="1">
    <location>
        <begin position="1"/>
        <end position="140"/>
    </location>
</feature>
<dbReference type="AlphaFoldDB" id="A0A077W9J6"/>
<sequence>MDSEKGPFRKRVQHHLKQLLRRAPLPKRFRPSHAGHDTNNTSTDSNNEHHDITSRSIQHDREIHHPSGKNKKKKRLSTRQMTDRIIGLHNKILRRSSSNKAQSPASQPEQHDSSKETRQKIPEHQEEELEEDDDDDDDGLEDMKQALCGCGRPLKAGWFCSNCRLVCPTCHRALGQGEQCSRCQIDTGGGNDGNPTTTATITSAAGTAPSSSTSR</sequence>
<feature type="compositionally biased region" description="Basic residues" evidence="1">
    <location>
        <begin position="66"/>
        <end position="77"/>
    </location>
</feature>
<feature type="compositionally biased region" description="Acidic residues" evidence="1">
    <location>
        <begin position="125"/>
        <end position="140"/>
    </location>
</feature>
<evidence type="ECO:0000256" key="1">
    <source>
        <dbReference type="SAM" id="MobiDB-lite"/>
    </source>
</evidence>
<feature type="compositionally biased region" description="Polar residues" evidence="1">
    <location>
        <begin position="95"/>
        <end position="108"/>
    </location>
</feature>
<feature type="compositionally biased region" description="Low complexity" evidence="1">
    <location>
        <begin position="193"/>
        <end position="215"/>
    </location>
</feature>
<dbReference type="EMBL" id="LK023314">
    <property type="protein sequence ID" value="CDS04022.1"/>
    <property type="molecule type" value="Genomic_DNA"/>
</dbReference>
<reference evidence="2" key="1">
    <citation type="journal article" date="2014" name="Genome Announc.">
        <title>De novo whole-genome sequence and genome annotation of Lichtheimia ramosa.</title>
        <authorList>
            <person name="Linde J."/>
            <person name="Schwartze V."/>
            <person name="Binder U."/>
            <person name="Lass-Florl C."/>
            <person name="Voigt K."/>
            <person name="Horn F."/>
        </authorList>
    </citation>
    <scope>NUCLEOTIDE SEQUENCE</scope>
    <source>
        <strain evidence="2">JMRC FSU:6197</strain>
    </source>
</reference>
<feature type="region of interest" description="Disordered" evidence="1">
    <location>
        <begin position="189"/>
        <end position="215"/>
    </location>
</feature>